<dbReference type="AlphaFoldDB" id="A0AA40FYI4"/>
<keyword evidence="3" id="KW-1185">Reference proteome</keyword>
<protein>
    <submittedName>
        <fullName evidence="2">Uncharacterized protein</fullName>
    </submittedName>
</protein>
<feature type="compositionally biased region" description="Low complexity" evidence="1">
    <location>
        <begin position="8"/>
        <end position="17"/>
    </location>
</feature>
<sequence>MQEKHPSSETSEANTSENAERPRFEFRTCASNNVLAIREVRGAKHGIEDREERPFSVAVHQVGAMIPSKTMERG</sequence>
<reference evidence="2" key="1">
    <citation type="submission" date="2021-10" db="EMBL/GenBank/DDBJ databases">
        <title>Melipona bicolor Genome sequencing and assembly.</title>
        <authorList>
            <person name="Araujo N.S."/>
            <person name="Arias M.C."/>
        </authorList>
    </citation>
    <scope>NUCLEOTIDE SEQUENCE</scope>
    <source>
        <strain evidence="2">USP_2M_L1-L4_2017</strain>
        <tissue evidence="2">Whole body</tissue>
    </source>
</reference>
<evidence type="ECO:0000313" key="2">
    <source>
        <dbReference type="EMBL" id="KAK1127819.1"/>
    </source>
</evidence>
<gene>
    <name evidence="2" type="ORF">K0M31_003311</name>
</gene>
<organism evidence="2 3">
    <name type="scientific">Melipona bicolor</name>
    <dbReference type="NCBI Taxonomy" id="60889"/>
    <lineage>
        <taxon>Eukaryota</taxon>
        <taxon>Metazoa</taxon>
        <taxon>Ecdysozoa</taxon>
        <taxon>Arthropoda</taxon>
        <taxon>Hexapoda</taxon>
        <taxon>Insecta</taxon>
        <taxon>Pterygota</taxon>
        <taxon>Neoptera</taxon>
        <taxon>Endopterygota</taxon>
        <taxon>Hymenoptera</taxon>
        <taxon>Apocrita</taxon>
        <taxon>Aculeata</taxon>
        <taxon>Apoidea</taxon>
        <taxon>Anthophila</taxon>
        <taxon>Apidae</taxon>
        <taxon>Melipona</taxon>
    </lineage>
</organism>
<proteinExistence type="predicted"/>
<accession>A0AA40FYI4</accession>
<name>A0AA40FYI4_9HYME</name>
<comment type="caution">
    <text evidence="2">The sequence shown here is derived from an EMBL/GenBank/DDBJ whole genome shotgun (WGS) entry which is preliminary data.</text>
</comment>
<dbReference type="EMBL" id="JAHYIQ010000011">
    <property type="protein sequence ID" value="KAK1127819.1"/>
    <property type="molecule type" value="Genomic_DNA"/>
</dbReference>
<feature type="region of interest" description="Disordered" evidence="1">
    <location>
        <begin position="1"/>
        <end position="25"/>
    </location>
</feature>
<dbReference type="Proteomes" id="UP001177670">
    <property type="component" value="Unassembled WGS sequence"/>
</dbReference>
<evidence type="ECO:0000256" key="1">
    <source>
        <dbReference type="SAM" id="MobiDB-lite"/>
    </source>
</evidence>
<evidence type="ECO:0000313" key="3">
    <source>
        <dbReference type="Proteomes" id="UP001177670"/>
    </source>
</evidence>